<protein>
    <recommendedName>
        <fullName evidence="9">ER membrane protein complex subunit 5</fullName>
    </recommendedName>
</protein>
<organism evidence="7 8">
    <name type="scientific">Arxiozyma heterogenica</name>
    <dbReference type="NCBI Taxonomy" id="278026"/>
    <lineage>
        <taxon>Eukaryota</taxon>
        <taxon>Fungi</taxon>
        <taxon>Dikarya</taxon>
        <taxon>Ascomycota</taxon>
        <taxon>Saccharomycotina</taxon>
        <taxon>Saccharomycetes</taxon>
        <taxon>Saccharomycetales</taxon>
        <taxon>Saccharomycetaceae</taxon>
        <taxon>Arxiozyma</taxon>
    </lineage>
</organism>
<accession>A0AAN7WGW8</accession>
<comment type="similarity">
    <text evidence="2">Belongs to the membrane magnesium transporter (TC 1.A.67) family.</text>
</comment>
<evidence type="ECO:0000256" key="3">
    <source>
        <dbReference type="ARBA" id="ARBA00022692"/>
    </source>
</evidence>
<evidence type="ECO:0000256" key="2">
    <source>
        <dbReference type="ARBA" id="ARBA00006109"/>
    </source>
</evidence>
<keyword evidence="3 6" id="KW-0812">Transmembrane</keyword>
<dbReference type="PANTHER" id="PTHR28144">
    <property type="entry name" value="ER MEMBRANE PROTEIN COMPLEX SUBUNIT 5"/>
    <property type="match status" value="1"/>
</dbReference>
<comment type="subcellular location">
    <subcellularLocation>
        <location evidence="1">Endomembrane system</location>
        <topology evidence="1">Multi-pass membrane protein</topology>
    </subcellularLocation>
</comment>
<evidence type="ECO:0000313" key="7">
    <source>
        <dbReference type="EMBL" id="KAK5779828.1"/>
    </source>
</evidence>
<dbReference type="AlphaFoldDB" id="A0AAN7WGW8"/>
<evidence type="ECO:0008006" key="9">
    <source>
        <dbReference type="Google" id="ProtNLM"/>
    </source>
</evidence>
<proteinExistence type="inferred from homology"/>
<keyword evidence="5 6" id="KW-0472">Membrane</keyword>
<dbReference type="Pfam" id="PF10270">
    <property type="entry name" value="MMgT"/>
    <property type="match status" value="1"/>
</dbReference>
<gene>
    <name evidence="7" type="ORF">RI543_002364</name>
</gene>
<keyword evidence="4 6" id="KW-1133">Transmembrane helix</keyword>
<dbReference type="Proteomes" id="UP001306508">
    <property type="component" value="Unassembled WGS sequence"/>
</dbReference>
<dbReference type="InterPro" id="IPR018937">
    <property type="entry name" value="MMgT"/>
</dbReference>
<dbReference type="PANTHER" id="PTHR28144:SF1">
    <property type="entry name" value="ER MEMBRANE PROTEIN COMPLEX SUBUNIT 5"/>
    <property type="match status" value="1"/>
</dbReference>
<evidence type="ECO:0000256" key="6">
    <source>
        <dbReference type="SAM" id="Phobius"/>
    </source>
</evidence>
<evidence type="ECO:0000256" key="1">
    <source>
        <dbReference type="ARBA" id="ARBA00004127"/>
    </source>
</evidence>
<name>A0AAN7WGW8_9SACH</name>
<evidence type="ECO:0000256" key="5">
    <source>
        <dbReference type="ARBA" id="ARBA00023136"/>
    </source>
</evidence>
<evidence type="ECO:0000313" key="8">
    <source>
        <dbReference type="Proteomes" id="UP001306508"/>
    </source>
</evidence>
<dbReference type="GO" id="GO:0034975">
    <property type="term" value="P:protein folding in endoplasmic reticulum"/>
    <property type="evidence" value="ECO:0007669"/>
    <property type="project" value="TreeGrafter"/>
</dbReference>
<sequence>MEESFSRLLENYSTCYSDLMEFEALKNLLLRKEKKTKSKIVSETTDSSFFDSATFFGLKINLAHILMSFLIKILYIVSILQVLHSGFSSYEFHQLVKNTNYKDHYSLPKDIQLECCIGLALFILTSFLSFTKLQYYPIKPSINNKLRLLTTDQYLKDISLSRANNVHNLIGNDPNGEVTFTPNFVDLQRKRKEISDWLADNSKE</sequence>
<keyword evidence="8" id="KW-1185">Reference proteome</keyword>
<feature type="transmembrane region" description="Helical" evidence="6">
    <location>
        <begin position="111"/>
        <end position="130"/>
    </location>
</feature>
<reference evidence="8" key="1">
    <citation type="submission" date="2023-07" db="EMBL/GenBank/DDBJ databases">
        <title>A draft genome of Kazachstania heterogenica Y-27499.</title>
        <authorList>
            <person name="Donic C."/>
            <person name="Kralova J.S."/>
            <person name="Fidel L."/>
            <person name="Ben-Dor S."/>
            <person name="Jung S."/>
        </authorList>
    </citation>
    <scope>NUCLEOTIDE SEQUENCE [LARGE SCALE GENOMIC DNA]</scope>
    <source>
        <strain evidence="8">Y27499</strain>
    </source>
</reference>
<dbReference type="InterPro" id="IPR053279">
    <property type="entry name" value="EMC_subunit"/>
</dbReference>
<feature type="transmembrane region" description="Helical" evidence="6">
    <location>
        <begin position="62"/>
        <end position="83"/>
    </location>
</feature>
<comment type="caution">
    <text evidence="7">The sequence shown here is derived from an EMBL/GenBank/DDBJ whole genome shotgun (WGS) entry which is preliminary data.</text>
</comment>
<dbReference type="GO" id="GO:0072546">
    <property type="term" value="C:EMC complex"/>
    <property type="evidence" value="ECO:0007669"/>
    <property type="project" value="TreeGrafter"/>
</dbReference>
<dbReference type="EMBL" id="JAWIZZ010000045">
    <property type="protein sequence ID" value="KAK5779828.1"/>
    <property type="molecule type" value="Genomic_DNA"/>
</dbReference>
<evidence type="ECO:0000256" key="4">
    <source>
        <dbReference type="ARBA" id="ARBA00022989"/>
    </source>
</evidence>